<dbReference type="PROSITE" id="PS50090">
    <property type="entry name" value="MYB_LIKE"/>
    <property type="match status" value="1"/>
</dbReference>
<feature type="domain" description="HTH myb-type" evidence="7">
    <location>
        <begin position="294"/>
        <end position="350"/>
    </location>
</feature>
<organism evidence="8 9">
    <name type="scientific">Priapulus caudatus</name>
    <name type="common">Priapulid worm</name>
    <dbReference type="NCBI Taxonomy" id="37621"/>
    <lineage>
        <taxon>Eukaryota</taxon>
        <taxon>Metazoa</taxon>
        <taxon>Ecdysozoa</taxon>
        <taxon>Scalidophora</taxon>
        <taxon>Priapulida</taxon>
        <taxon>Priapulimorpha</taxon>
        <taxon>Priapulimorphida</taxon>
        <taxon>Priapulidae</taxon>
        <taxon>Priapulus</taxon>
    </lineage>
</organism>
<evidence type="ECO:0000259" key="7">
    <source>
        <dbReference type="PROSITE" id="PS51294"/>
    </source>
</evidence>
<dbReference type="SMART" id="SM00717">
    <property type="entry name" value="SANT"/>
    <property type="match status" value="2"/>
</dbReference>
<keyword evidence="2" id="KW-0805">Transcription regulation</keyword>
<dbReference type="GeneID" id="106815900"/>
<reference evidence="9" key="1">
    <citation type="submission" date="2025-08" db="UniProtKB">
        <authorList>
            <consortium name="RefSeq"/>
        </authorList>
    </citation>
    <scope>IDENTIFICATION</scope>
</reference>
<evidence type="ECO:0000259" key="6">
    <source>
        <dbReference type="PROSITE" id="PS50090"/>
    </source>
</evidence>
<name>A0ABM1EUP3_PRICU</name>
<accession>A0ABM1EUP3</accession>
<dbReference type="Pfam" id="PF13921">
    <property type="entry name" value="Myb_DNA-bind_6"/>
    <property type="match status" value="1"/>
</dbReference>
<dbReference type="CDD" id="cd00167">
    <property type="entry name" value="SANT"/>
    <property type="match status" value="1"/>
</dbReference>
<proteinExistence type="predicted"/>
<dbReference type="InterPro" id="IPR017930">
    <property type="entry name" value="Myb_dom"/>
</dbReference>
<dbReference type="PROSITE" id="PS51294">
    <property type="entry name" value="HTH_MYB"/>
    <property type="match status" value="1"/>
</dbReference>
<keyword evidence="4" id="KW-0804">Transcription</keyword>
<dbReference type="SUPFAM" id="SSF46689">
    <property type="entry name" value="Homeodomain-like"/>
    <property type="match status" value="1"/>
</dbReference>
<dbReference type="InterPro" id="IPR001005">
    <property type="entry name" value="SANT/Myb"/>
</dbReference>
<evidence type="ECO:0000313" key="8">
    <source>
        <dbReference type="Proteomes" id="UP000695022"/>
    </source>
</evidence>
<keyword evidence="3" id="KW-0238">DNA-binding</keyword>
<comment type="subcellular location">
    <subcellularLocation>
        <location evidence="1">Nucleus</location>
    </subcellularLocation>
</comment>
<dbReference type="InterPro" id="IPR009057">
    <property type="entry name" value="Homeodomain-like_sf"/>
</dbReference>
<gene>
    <name evidence="9" type="primary">LOC106815900</name>
</gene>
<dbReference type="Gene3D" id="1.10.10.60">
    <property type="entry name" value="Homeodomain-like"/>
    <property type="match status" value="1"/>
</dbReference>
<evidence type="ECO:0000256" key="1">
    <source>
        <dbReference type="ARBA" id="ARBA00004123"/>
    </source>
</evidence>
<feature type="domain" description="Myb-like" evidence="6">
    <location>
        <begin position="294"/>
        <end position="346"/>
    </location>
</feature>
<dbReference type="PANTHER" id="PTHR46621:SF1">
    <property type="entry name" value="SNRNA-ACTIVATING PROTEIN COMPLEX SUBUNIT 4"/>
    <property type="match status" value="1"/>
</dbReference>
<protein>
    <submittedName>
        <fullName evidence="9">snRNA-activating protein complex subunit 4-like</fullName>
    </submittedName>
</protein>
<evidence type="ECO:0000313" key="9">
    <source>
        <dbReference type="RefSeq" id="XP_014675914.1"/>
    </source>
</evidence>
<evidence type="ECO:0000256" key="5">
    <source>
        <dbReference type="ARBA" id="ARBA00023242"/>
    </source>
</evidence>
<keyword evidence="8" id="KW-1185">Reference proteome</keyword>
<dbReference type="InterPro" id="IPR051575">
    <property type="entry name" value="Myb-like_DNA-bd"/>
</dbReference>
<keyword evidence="5" id="KW-0539">Nucleus</keyword>
<evidence type="ECO:0000256" key="2">
    <source>
        <dbReference type="ARBA" id="ARBA00023015"/>
    </source>
</evidence>
<evidence type="ECO:0000256" key="3">
    <source>
        <dbReference type="ARBA" id="ARBA00023125"/>
    </source>
</evidence>
<sequence length="409" mass="46636">MAAMNGSERERMEAEIDKINQALEESGESMDEDNNYEDHDAGTIGGAMTFPEVVAKTNVQMIPVIDAGNVIFTNPDGGNLDPIHGLPLGNVEMPTSSNFSGSDLPNTPDTCLLLNRVYQEIVFDTIHDVEALLAANREHQKNCQTELDNNSKLSGKRAAPLTQFCKPYFRDYFGMCPPCNEETSLRNANKVPDALPRRPRQWSFSEINMLKSAVRSNVLKQQMEKHLAKKECWAPNYKNQPCSYSESNEMDTSDKDLYETYKDIKIDWLRISVTDFENSRSAIECQLKWENEASPLISQVRWVKQEDEKVKSLVEIKKEKNWRKIAKEVGSCRTAFQCFQRYQTRLNDSLTKKNWTAEEDKQLTKVVNQCRVGDYIPWNYELGINYGIAGTKRSTPLCAEASGKSLRIW</sequence>
<evidence type="ECO:0000256" key="4">
    <source>
        <dbReference type="ARBA" id="ARBA00023163"/>
    </source>
</evidence>
<dbReference type="PANTHER" id="PTHR46621">
    <property type="entry name" value="SNRNA-ACTIVATING PROTEIN COMPLEX SUBUNIT 4"/>
    <property type="match status" value="1"/>
</dbReference>
<dbReference type="Proteomes" id="UP000695022">
    <property type="component" value="Unplaced"/>
</dbReference>
<dbReference type="RefSeq" id="XP_014675914.1">
    <property type="nucleotide sequence ID" value="XM_014820428.1"/>
</dbReference>